<dbReference type="EMBL" id="OX597824">
    <property type="protein sequence ID" value="CAI9729995.1"/>
    <property type="molecule type" value="Genomic_DNA"/>
</dbReference>
<gene>
    <name evidence="1" type="ORF">OCTVUL_1B020381</name>
</gene>
<keyword evidence="2" id="KW-1185">Reference proteome</keyword>
<proteinExistence type="predicted"/>
<accession>A0AA36F9W6</accession>
<reference evidence="1" key="1">
    <citation type="submission" date="2023-08" db="EMBL/GenBank/DDBJ databases">
        <authorList>
            <person name="Alioto T."/>
            <person name="Alioto T."/>
            <person name="Gomez Garrido J."/>
        </authorList>
    </citation>
    <scope>NUCLEOTIDE SEQUENCE</scope>
</reference>
<organism evidence="1 2">
    <name type="scientific">Octopus vulgaris</name>
    <name type="common">Common octopus</name>
    <dbReference type="NCBI Taxonomy" id="6645"/>
    <lineage>
        <taxon>Eukaryota</taxon>
        <taxon>Metazoa</taxon>
        <taxon>Spiralia</taxon>
        <taxon>Lophotrochozoa</taxon>
        <taxon>Mollusca</taxon>
        <taxon>Cephalopoda</taxon>
        <taxon>Coleoidea</taxon>
        <taxon>Octopodiformes</taxon>
        <taxon>Octopoda</taxon>
        <taxon>Incirrata</taxon>
        <taxon>Octopodidae</taxon>
        <taxon>Octopus</taxon>
    </lineage>
</organism>
<dbReference type="Proteomes" id="UP001162480">
    <property type="component" value="Chromosome 11"/>
</dbReference>
<name>A0AA36F9W6_OCTVU</name>
<protein>
    <submittedName>
        <fullName evidence="1">Uncharacterized protein</fullName>
    </submittedName>
</protein>
<dbReference type="AlphaFoldDB" id="A0AA36F9W6"/>
<evidence type="ECO:0000313" key="1">
    <source>
        <dbReference type="EMBL" id="CAI9729995.1"/>
    </source>
</evidence>
<evidence type="ECO:0000313" key="2">
    <source>
        <dbReference type="Proteomes" id="UP001162480"/>
    </source>
</evidence>
<sequence length="74" mass="8239">MRGTKKVRPMLVDFDVLGTVTTEIKTWTEKSANIFDADAGEHRAEIHGDGFTDLFTVLEVIVSDKPDNRSDSLT</sequence>